<keyword evidence="3" id="KW-1185">Reference proteome</keyword>
<keyword evidence="1" id="KW-0472">Membrane</keyword>
<sequence>MRKLRHEDFDLYERTRVGWMVGFTTTDNSLDGSFFGVFRLLTDGKAFQISIGLMVRFEISASTIAALFLWLGNSVPRFQRHSPHLVQGST</sequence>
<evidence type="ECO:0000313" key="2">
    <source>
        <dbReference type="EMBL" id="THU60993.1"/>
    </source>
</evidence>
<evidence type="ECO:0000256" key="1">
    <source>
        <dbReference type="SAM" id="Phobius"/>
    </source>
</evidence>
<reference evidence="2 3" key="1">
    <citation type="journal article" date="2019" name="Nat. Plants">
        <title>Genome sequencing of Musa balbisiana reveals subgenome evolution and function divergence in polyploid bananas.</title>
        <authorList>
            <person name="Yao X."/>
        </authorList>
    </citation>
    <scope>NUCLEOTIDE SEQUENCE [LARGE SCALE GENOMIC DNA]</scope>
    <source>
        <strain evidence="3">cv. DH-PKW</strain>
        <tissue evidence="2">Leaves</tissue>
    </source>
</reference>
<dbReference type="AlphaFoldDB" id="A0A4S8JG90"/>
<name>A0A4S8JG90_MUSBA</name>
<gene>
    <name evidence="2" type="ORF">C4D60_Mb07t18600</name>
</gene>
<dbReference type="Proteomes" id="UP000317650">
    <property type="component" value="Chromosome 7"/>
</dbReference>
<keyword evidence="1" id="KW-0812">Transmembrane</keyword>
<dbReference type="EMBL" id="PYDT01000005">
    <property type="protein sequence ID" value="THU60993.1"/>
    <property type="molecule type" value="Genomic_DNA"/>
</dbReference>
<proteinExistence type="predicted"/>
<accession>A0A4S8JG90</accession>
<organism evidence="2 3">
    <name type="scientific">Musa balbisiana</name>
    <name type="common">Banana</name>
    <dbReference type="NCBI Taxonomy" id="52838"/>
    <lineage>
        <taxon>Eukaryota</taxon>
        <taxon>Viridiplantae</taxon>
        <taxon>Streptophyta</taxon>
        <taxon>Embryophyta</taxon>
        <taxon>Tracheophyta</taxon>
        <taxon>Spermatophyta</taxon>
        <taxon>Magnoliopsida</taxon>
        <taxon>Liliopsida</taxon>
        <taxon>Zingiberales</taxon>
        <taxon>Musaceae</taxon>
        <taxon>Musa</taxon>
    </lineage>
</organism>
<comment type="caution">
    <text evidence="2">The sequence shown here is derived from an EMBL/GenBank/DDBJ whole genome shotgun (WGS) entry which is preliminary data.</text>
</comment>
<keyword evidence="1" id="KW-1133">Transmembrane helix</keyword>
<protein>
    <submittedName>
        <fullName evidence="2">Uncharacterized protein</fullName>
    </submittedName>
</protein>
<evidence type="ECO:0000313" key="3">
    <source>
        <dbReference type="Proteomes" id="UP000317650"/>
    </source>
</evidence>
<feature type="transmembrane region" description="Helical" evidence="1">
    <location>
        <begin position="46"/>
        <end position="71"/>
    </location>
</feature>